<reference evidence="1" key="1">
    <citation type="submission" date="2014-09" db="EMBL/GenBank/DDBJ databases">
        <authorList>
            <person name="Magalhaes I.L.F."/>
            <person name="Oliveira U."/>
            <person name="Santos F.R."/>
            <person name="Vidigal T.H.D.A."/>
            <person name="Brescovit A.D."/>
            <person name="Santos A.J."/>
        </authorList>
    </citation>
    <scope>NUCLEOTIDE SEQUENCE</scope>
    <source>
        <tissue evidence="1">Shoot tissue taken approximately 20 cm above the soil surface</tissue>
    </source>
</reference>
<accession>A0A0A9EA42</accession>
<dbReference type="EMBL" id="GBRH01203115">
    <property type="protein sequence ID" value="JAD94780.1"/>
    <property type="molecule type" value="Transcribed_RNA"/>
</dbReference>
<proteinExistence type="predicted"/>
<protein>
    <submittedName>
        <fullName evidence="1">Uncharacterized protein</fullName>
    </submittedName>
</protein>
<evidence type="ECO:0000313" key="1">
    <source>
        <dbReference type="EMBL" id="JAD94780.1"/>
    </source>
</evidence>
<sequence>MYEDPKTKLKGRTLREGVEGPFAKDRGRVSEKEPLRFGLQGERYIVIEWRSTTMTRKKLRIHPHLSYLYALGYYSSAVF</sequence>
<reference evidence="1" key="2">
    <citation type="journal article" date="2015" name="Data Brief">
        <title>Shoot transcriptome of the giant reed, Arundo donax.</title>
        <authorList>
            <person name="Barrero R.A."/>
            <person name="Guerrero F.D."/>
            <person name="Moolhuijzen P."/>
            <person name="Goolsby J.A."/>
            <person name="Tidwell J."/>
            <person name="Bellgard S.E."/>
            <person name="Bellgard M.I."/>
        </authorList>
    </citation>
    <scope>NUCLEOTIDE SEQUENCE</scope>
    <source>
        <tissue evidence="1">Shoot tissue taken approximately 20 cm above the soil surface</tissue>
    </source>
</reference>
<name>A0A0A9EA42_ARUDO</name>
<organism evidence="1">
    <name type="scientific">Arundo donax</name>
    <name type="common">Giant reed</name>
    <name type="synonym">Donax arundinaceus</name>
    <dbReference type="NCBI Taxonomy" id="35708"/>
    <lineage>
        <taxon>Eukaryota</taxon>
        <taxon>Viridiplantae</taxon>
        <taxon>Streptophyta</taxon>
        <taxon>Embryophyta</taxon>
        <taxon>Tracheophyta</taxon>
        <taxon>Spermatophyta</taxon>
        <taxon>Magnoliopsida</taxon>
        <taxon>Liliopsida</taxon>
        <taxon>Poales</taxon>
        <taxon>Poaceae</taxon>
        <taxon>PACMAD clade</taxon>
        <taxon>Arundinoideae</taxon>
        <taxon>Arundineae</taxon>
        <taxon>Arundo</taxon>
    </lineage>
</organism>
<dbReference type="AlphaFoldDB" id="A0A0A9EA42"/>